<feature type="region of interest" description="Disordered" evidence="3">
    <location>
        <begin position="145"/>
        <end position="168"/>
    </location>
</feature>
<dbReference type="PROSITE" id="PS51186">
    <property type="entry name" value="GNAT"/>
    <property type="match status" value="1"/>
</dbReference>
<evidence type="ECO:0000313" key="5">
    <source>
        <dbReference type="EMBL" id="MCS5714999.1"/>
    </source>
</evidence>
<dbReference type="Pfam" id="PF00583">
    <property type="entry name" value="Acetyltransf_1"/>
    <property type="match status" value="1"/>
</dbReference>
<dbReference type="Proteomes" id="UP001165580">
    <property type="component" value="Unassembled WGS sequence"/>
</dbReference>
<evidence type="ECO:0000256" key="3">
    <source>
        <dbReference type="SAM" id="MobiDB-lite"/>
    </source>
</evidence>
<sequence>MRVRPGDVSQPAEQQLLRDYFAFRSAAFPQAGGYTVTLPAPEQFDGSRGVFLVVDDDSGRPVGCGGIRMLTPDPARDGGAVRAEVKHVWLDPATRGRGWSVTLLDALEDSARRLGATELVLDTHHTLEAAARLYARTGFVPTEPYNDNPNATRWYRKPLGDAPSDGAG</sequence>
<keyword evidence="1" id="KW-0808">Transferase</keyword>
<dbReference type="Gene3D" id="3.40.630.30">
    <property type="match status" value="1"/>
</dbReference>
<name>A0ABT2GFJ9_9MICO</name>
<accession>A0ABT2GFJ9</accession>
<dbReference type="SUPFAM" id="SSF55729">
    <property type="entry name" value="Acyl-CoA N-acyltransferases (Nat)"/>
    <property type="match status" value="1"/>
</dbReference>
<proteinExistence type="predicted"/>
<dbReference type="RefSeq" id="WP_259486521.1">
    <property type="nucleotide sequence ID" value="NZ_JANTEZ010000004.1"/>
</dbReference>
<keyword evidence="2" id="KW-0012">Acyltransferase</keyword>
<evidence type="ECO:0000256" key="2">
    <source>
        <dbReference type="ARBA" id="ARBA00023315"/>
    </source>
</evidence>
<evidence type="ECO:0000313" key="6">
    <source>
        <dbReference type="Proteomes" id="UP001165580"/>
    </source>
</evidence>
<feature type="domain" description="N-acetyltransferase" evidence="4">
    <location>
        <begin position="1"/>
        <end position="160"/>
    </location>
</feature>
<comment type="caution">
    <text evidence="5">The sequence shown here is derived from an EMBL/GenBank/DDBJ whole genome shotgun (WGS) entry which is preliminary data.</text>
</comment>
<keyword evidence="6" id="KW-1185">Reference proteome</keyword>
<dbReference type="PANTHER" id="PTHR43877:SF2">
    <property type="entry name" value="AMINOALKYLPHOSPHONATE N-ACETYLTRANSFERASE-RELATED"/>
    <property type="match status" value="1"/>
</dbReference>
<evidence type="ECO:0000256" key="1">
    <source>
        <dbReference type="ARBA" id="ARBA00022679"/>
    </source>
</evidence>
<organism evidence="5 6">
    <name type="scientific">Herbiconiux gentiana</name>
    <dbReference type="NCBI Taxonomy" id="2970912"/>
    <lineage>
        <taxon>Bacteria</taxon>
        <taxon>Bacillati</taxon>
        <taxon>Actinomycetota</taxon>
        <taxon>Actinomycetes</taxon>
        <taxon>Micrococcales</taxon>
        <taxon>Microbacteriaceae</taxon>
        <taxon>Herbiconiux</taxon>
    </lineage>
</organism>
<dbReference type="InterPro" id="IPR050832">
    <property type="entry name" value="Bact_Acetyltransf"/>
</dbReference>
<gene>
    <name evidence="5" type="ORF">NVV95_10595</name>
</gene>
<dbReference type="CDD" id="cd04301">
    <property type="entry name" value="NAT_SF"/>
    <property type="match status" value="1"/>
</dbReference>
<evidence type="ECO:0000259" key="4">
    <source>
        <dbReference type="PROSITE" id="PS51186"/>
    </source>
</evidence>
<dbReference type="InterPro" id="IPR016181">
    <property type="entry name" value="Acyl_CoA_acyltransferase"/>
</dbReference>
<reference evidence="5" key="1">
    <citation type="submission" date="2022-08" db="EMBL/GenBank/DDBJ databases">
        <authorList>
            <person name="Deng Y."/>
            <person name="Han X.-F."/>
            <person name="Zhang Y.-Q."/>
        </authorList>
    </citation>
    <scope>NUCLEOTIDE SEQUENCE</scope>
    <source>
        <strain evidence="5">CPCC 205716</strain>
    </source>
</reference>
<protein>
    <submittedName>
        <fullName evidence="5">GNAT family N-acetyltransferase</fullName>
    </submittedName>
</protein>
<dbReference type="InterPro" id="IPR000182">
    <property type="entry name" value="GNAT_dom"/>
</dbReference>
<dbReference type="EMBL" id="JANTEZ010000004">
    <property type="protein sequence ID" value="MCS5714999.1"/>
    <property type="molecule type" value="Genomic_DNA"/>
</dbReference>
<dbReference type="PANTHER" id="PTHR43877">
    <property type="entry name" value="AMINOALKYLPHOSPHONATE N-ACETYLTRANSFERASE-RELATED-RELATED"/>
    <property type="match status" value="1"/>
</dbReference>